<dbReference type="EMBL" id="JACICZ010000001">
    <property type="protein sequence ID" value="MBB3867618.1"/>
    <property type="molecule type" value="Genomic_DNA"/>
</dbReference>
<sequence length="202" mass="23374">MEQKKFFVIHHSKGFTLIEVLLSITILSAVAIGMFSFFTNAMKYTTYNQGKTVAINIARGVLAYMERLDFTALKQYVDNEIHNTDKPFAQMDASFCNLPLFGDKQVCEAILRPTINNVTYDETRIHVFLIPYNDSEVWDKLQKSPPEEFPASLKKQISEERIKNPDPKLQDYLLKIYVIVRWGDRVDDSEWLEGVIANETIR</sequence>
<dbReference type="RefSeq" id="WP_062753082.1">
    <property type="nucleotide sequence ID" value="NZ_BDAQ01000001.1"/>
</dbReference>
<evidence type="ECO:0000313" key="3">
    <source>
        <dbReference type="EMBL" id="MBB3867618.1"/>
    </source>
</evidence>
<gene>
    <name evidence="3" type="ORF">HNR78_000492</name>
</gene>
<keyword evidence="4" id="KW-1185">Reference proteome</keyword>
<evidence type="ECO:0000313" key="4">
    <source>
        <dbReference type="Proteomes" id="UP000613002"/>
    </source>
</evidence>
<proteinExistence type="predicted"/>
<protein>
    <submittedName>
        <fullName evidence="3">Prepilin-type N-terminal cleavage/methylation domain-containing protein</fullName>
    </submittedName>
</protein>
<evidence type="ECO:0000256" key="1">
    <source>
        <dbReference type="ARBA" id="ARBA00004241"/>
    </source>
</evidence>
<organism evidence="3 4">
    <name type="scientific">Parageobacillus toebii NBRC 107807</name>
    <dbReference type="NCBI Taxonomy" id="1223503"/>
    <lineage>
        <taxon>Bacteria</taxon>
        <taxon>Bacillati</taxon>
        <taxon>Bacillota</taxon>
        <taxon>Bacilli</taxon>
        <taxon>Bacillales</taxon>
        <taxon>Anoxybacillaceae</taxon>
        <taxon>Parageobacillus</taxon>
    </lineage>
</organism>
<dbReference type="PROSITE" id="PS00409">
    <property type="entry name" value="PROKAR_NTER_METHYL"/>
    <property type="match status" value="1"/>
</dbReference>
<accession>A0A6G9IYR4</accession>
<dbReference type="Proteomes" id="UP000613002">
    <property type="component" value="Unassembled WGS sequence"/>
</dbReference>
<dbReference type="GO" id="GO:0030420">
    <property type="term" value="P:establishment of competence for transformation"/>
    <property type="evidence" value="ECO:0007669"/>
    <property type="project" value="UniProtKB-KW"/>
</dbReference>
<comment type="subcellular location">
    <subcellularLocation>
        <location evidence="1">Cell surface</location>
    </subcellularLocation>
</comment>
<keyword evidence="2" id="KW-0178">Competence</keyword>
<dbReference type="NCBIfam" id="TIGR02532">
    <property type="entry name" value="IV_pilin_GFxxxE"/>
    <property type="match status" value="1"/>
</dbReference>
<dbReference type="Pfam" id="PF07963">
    <property type="entry name" value="N_methyl"/>
    <property type="match status" value="1"/>
</dbReference>
<dbReference type="InterPro" id="IPR012902">
    <property type="entry name" value="N_methyl_site"/>
</dbReference>
<reference evidence="3 4" key="1">
    <citation type="submission" date="2020-08" db="EMBL/GenBank/DDBJ databases">
        <title>Genomic Encyclopedia of Type Strains, Phase IV (KMG-IV): sequencing the most valuable type-strain genomes for metagenomic binning, comparative biology and taxonomic classification.</title>
        <authorList>
            <person name="Goeker M."/>
        </authorList>
    </citation>
    <scope>NUCLEOTIDE SEQUENCE [LARGE SCALE GENOMIC DNA]</scope>
    <source>
        <strain evidence="3 4">DSM 14590</strain>
    </source>
</reference>
<name>A0A6G9IYR4_9BACL</name>
<dbReference type="GO" id="GO:0009986">
    <property type="term" value="C:cell surface"/>
    <property type="evidence" value="ECO:0007669"/>
    <property type="project" value="UniProtKB-SubCell"/>
</dbReference>
<dbReference type="AlphaFoldDB" id="A0A6G9IYR4"/>
<comment type="caution">
    <text evidence="3">The sequence shown here is derived from an EMBL/GenBank/DDBJ whole genome shotgun (WGS) entry which is preliminary data.</text>
</comment>
<evidence type="ECO:0000256" key="2">
    <source>
        <dbReference type="ARBA" id="ARBA00023287"/>
    </source>
</evidence>